<name>A0ABP2F3P1_AJEDR</name>
<dbReference type="RefSeq" id="XP_045278053.1">
    <property type="nucleotide sequence ID" value="XM_045422410.1"/>
</dbReference>
<accession>A0ABP2F3P1</accession>
<dbReference type="GeneID" id="69028506"/>
<protein>
    <submittedName>
        <fullName evidence="1">Uncharacterized protein</fullName>
    </submittedName>
</protein>
<proteinExistence type="predicted"/>
<gene>
    <name evidence="1" type="ORF">BDCG_06658</name>
</gene>
<reference evidence="2" key="1">
    <citation type="journal article" date="2015" name="PLoS Genet.">
        <title>The dynamic genome and transcriptome of the human fungal pathogen Blastomyces and close relative Emmonsia.</title>
        <authorList>
            <person name="Munoz J.F."/>
            <person name="Gauthier G.M."/>
            <person name="Desjardins C.A."/>
            <person name="Gallo J.E."/>
            <person name="Holder J."/>
            <person name="Sullivan T.D."/>
            <person name="Marty A.J."/>
            <person name="Carmen J.C."/>
            <person name="Chen Z."/>
            <person name="Ding L."/>
            <person name="Gujja S."/>
            <person name="Magrini V."/>
            <person name="Misas E."/>
            <person name="Mitreva M."/>
            <person name="Priest M."/>
            <person name="Saif S."/>
            <person name="Whiston E.A."/>
            <person name="Young S."/>
            <person name="Zeng Q."/>
            <person name="Goldman W.E."/>
            <person name="Mardis E.R."/>
            <person name="Taylor J.W."/>
            <person name="McEwen J.G."/>
            <person name="Clay O.K."/>
            <person name="Klein B.S."/>
            <person name="Cuomo C.A."/>
        </authorList>
    </citation>
    <scope>NUCLEOTIDE SEQUENCE [LARGE SCALE GENOMIC DNA]</scope>
    <source>
        <strain evidence="2">ER-3 / ATCC MYA-2586</strain>
    </source>
</reference>
<keyword evidence="2" id="KW-1185">Reference proteome</keyword>
<organism evidence="1 2">
    <name type="scientific">Ajellomyces dermatitidis (strain ER-3 / ATCC MYA-2586)</name>
    <name type="common">Blastomyces dermatitidis</name>
    <dbReference type="NCBI Taxonomy" id="559297"/>
    <lineage>
        <taxon>Eukaryota</taxon>
        <taxon>Fungi</taxon>
        <taxon>Dikarya</taxon>
        <taxon>Ascomycota</taxon>
        <taxon>Pezizomycotina</taxon>
        <taxon>Eurotiomycetes</taxon>
        <taxon>Eurotiomycetidae</taxon>
        <taxon>Onygenales</taxon>
        <taxon>Ajellomycetaceae</taxon>
        <taxon>Blastomyces</taxon>
    </lineage>
</organism>
<dbReference type="Proteomes" id="UP000002039">
    <property type="component" value="Unassembled WGS sequence"/>
</dbReference>
<evidence type="ECO:0000313" key="2">
    <source>
        <dbReference type="Proteomes" id="UP000002039"/>
    </source>
</evidence>
<dbReference type="EMBL" id="EQ999979">
    <property type="protein sequence ID" value="EEQ91538.2"/>
    <property type="molecule type" value="Genomic_DNA"/>
</dbReference>
<sequence length="115" mass="12719">MDSPTTTERLIGKKELPVRVVLLGLFLGFFLRVETTASLIQATPEVAWFWKSQKGVEWTLEILRTVAQPSDSMSPTLKGKKIESEINLAARQLSSHGRPISSLANIWSTSDHAGL</sequence>
<evidence type="ECO:0000313" key="1">
    <source>
        <dbReference type="EMBL" id="EEQ91538.2"/>
    </source>
</evidence>